<protein>
    <submittedName>
        <fullName evidence="3">Type II toxin-antitoxin system RatA family toxin</fullName>
    </submittedName>
</protein>
<dbReference type="CDD" id="cd07813">
    <property type="entry name" value="COQ10p_like"/>
    <property type="match status" value="1"/>
</dbReference>
<accession>A0ABY8LBF5</accession>
<dbReference type="Pfam" id="PF03364">
    <property type="entry name" value="Polyketide_cyc"/>
    <property type="match status" value="1"/>
</dbReference>
<dbReference type="Gene3D" id="3.30.530.20">
    <property type="match status" value="1"/>
</dbReference>
<dbReference type="SUPFAM" id="SSF55961">
    <property type="entry name" value="Bet v1-like"/>
    <property type="match status" value="1"/>
</dbReference>
<gene>
    <name evidence="3" type="ORF">P8627_16910</name>
</gene>
<dbReference type="InterPro" id="IPR023393">
    <property type="entry name" value="START-like_dom_sf"/>
</dbReference>
<proteinExistence type="inferred from homology"/>
<evidence type="ECO:0000259" key="2">
    <source>
        <dbReference type="Pfam" id="PF03364"/>
    </source>
</evidence>
<dbReference type="InterPro" id="IPR005031">
    <property type="entry name" value="COQ10_START"/>
</dbReference>
<dbReference type="PANTHER" id="PTHR12901:SF10">
    <property type="entry name" value="COENZYME Q-BINDING PROTEIN COQ10, MITOCHONDRIAL"/>
    <property type="match status" value="1"/>
</dbReference>
<comment type="similarity">
    <text evidence="1">Belongs to the ribosome association toxin RatA family.</text>
</comment>
<feature type="domain" description="Coenzyme Q-binding protein COQ10 START" evidence="2">
    <location>
        <begin position="10"/>
        <end position="139"/>
    </location>
</feature>
<evidence type="ECO:0000313" key="3">
    <source>
        <dbReference type="EMBL" id="WGH78670.1"/>
    </source>
</evidence>
<evidence type="ECO:0000256" key="1">
    <source>
        <dbReference type="ARBA" id="ARBA00008918"/>
    </source>
</evidence>
<name>A0ABY8LBF5_9RHOB</name>
<reference evidence="3 4" key="1">
    <citation type="submission" date="2023-04" db="EMBL/GenBank/DDBJ databases">
        <title>Jannaschia ovalis sp. nov., a marine bacterium isolated from sea tidal flat.</title>
        <authorList>
            <person name="Kwon D.Y."/>
            <person name="Kim J.-J."/>
        </authorList>
    </citation>
    <scope>NUCLEOTIDE SEQUENCE [LARGE SCALE GENOMIC DNA]</scope>
    <source>
        <strain evidence="3 4">GRR-S6-38</strain>
    </source>
</reference>
<keyword evidence="4" id="KW-1185">Reference proteome</keyword>
<dbReference type="Proteomes" id="UP001243420">
    <property type="component" value="Chromosome"/>
</dbReference>
<dbReference type="InterPro" id="IPR044996">
    <property type="entry name" value="COQ10-like"/>
</dbReference>
<dbReference type="RefSeq" id="WP_279965421.1">
    <property type="nucleotide sequence ID" value="NZ_CP122537.1"/>
</dbReference>
<organism evidence="3 4">
    <name type="scientific">Jannaschia ovalis</name>
    <dbReference type="NCBI Taxonomy" id="3038773"/>
    <lineage>
        <taxon>Bacteria</taxon>
        <taxon>Pseudomonadati</taxon>
        <taxon>Pseudomonadota</taxon>
        <taxon>Alphaproteobacteria</taxon>
        <taxon>Rhodobacterales</taxon>
        <taxon>Roseobacteraceae</taxon>
        <taxon>Jannaschia</taxon>
    </lineage>
</organism>
<dbReference type="EMBL" id="CP122537">
    <property type="protein sequence ID" value="WGH78670.1"/>
    <property type="molecule type" value="Genomic_DNA"/>
</dbReference>
<dbReference type="PANTHER" id="PTHR12901">
    <property type="entry name" value="SPERM PROTEIN HOMOLOG"/>
    <property type="match status" value="1"/>
</dbReference>
<sequence>MPRHSETRELPYTPQQMYDLVADVEKYPQFLPWTAAARIRSREETGEGEVMLADLVISFKVFRERFGSRVVLHPERHVIETEYLDGPFRHLQSEWRFEATGQGCRVHFWVDFEFRNAFIGRVVGAVFNEAMQRVVAAFERRARQLYGPAAA</sequence>
<evidence type="ECO:0000313" key="4">
    <source>
        <dbReference type="Proteomes" id="UP001243420"/>
    </source>
</evidence>